<name>A0A1V4J547_PATFA</name>
<dbReference type="Proteomes" id="UP000190648">
    <property type="component" value="Unassembled WGS sequence"/>
</dbReference>
<evidence type="ECO:0000256" key="1">
    <source>
        <dbReference type="SAM" id="MobiDB-lite"/>
    </source>
</evidence>
<reference evidence="2 3" key="1">
    <citation type="submission" date="2016-02" db="EMBL/GenBank/DDBJ databases">
        <title>Band-tailed pigeon sequencing and assembly.</title>
        <authorList>
            <person name="Soares A.E."/>
            <person name="Novak B.J."/>
            <person name="Rice E.S."/>
            <person name="O'Connell B."/>
            <person name="Chang D."/>
            <person name="Weber S."/>
            <person name="Shapiro B."/>
        </authorList>
    </citation>
    <scope>NUCLEOTIDE SEQUENCE [LARGE SCALE GENOMIC DNA]</scope>
    <source>
        <strain evidence="2">BTP2013</strain>
        <tissue evidence="2">Blood</tissue>
    </source>
</reference>
<organism evidence="2 3">
    <name type="scientific">Patagioenas fasciata monilis</name>
    <dbReference type="NCBI Taxonomy" id="372326"/>
    <lineage>
        <taxon>Eukaryota</taxon>
        <taxon>Metazoa</taxon>
        <taxon>Chordata</taxon>
        <taxon>Craniata</taxon>
        <taxon>Vertebrata</taxon>
        <taxon>Euteleostomi</taxon>
        <taxon>Archelosauria</taxon>
        <taxon>Archosauria</taxon>
        <taxon>Dinosauria</taxon>
        <taxon>Saurischia</taxon>
        <taxon>Theropoda</taxon>
        <taxon>Coelurosauria</taxon>
        <taxon>Aves</taxon>
        <taxon>Neognathae</taxon>
        <taxon>Neoaves</taxon>
        <taxon>Columbimorphae</taxon>
        <taxon>Columbiformes</taxon>
        <taxon>Columbidae</taxon>
        <taxon>Patagioenas</taxon>
    </lineage>
</organism>
<keyword evidence="3" id="KW-1185">Reference proteome</keyword>
<protein>
    <submittedName>
        <fullName evidence="2">Uncharacterized protein</fullName>
    </submittedName>
</protein>
<dbReference type="AlphaFoldDB" id="A0A1V4J547"/>
<accession>A0A1V4J547</accession>
<feature type="compositionally biased region" description="Basic residues" evidence="1">
    <location>
        <begin position="1"/>
        <end position="15"/>
    </location>
</feature>
<gene>
    <name evidence="2" type="ORF">AV530_017043</name>
</gene>
<proteinExistence type="predicted"/>
<evidence type="ECO:0000313" key="3">
    <source>
        <dbReference type="Proteomes" id="UP000190648"/>
    </source>
</evidence>
<feature type="region of interest" description="Disordered" evidence="1">
    <location>
        <begin position="1"/>
        <end position="40"/>
    </location>
</feature>
<evidence type="ECO:0000313" key="2">
    <source>
        <dbReference type="EMBL" id="OPJ67135.1"/>
    </source>
</evidence>
<comment type="caution">
    <text evidence="2">The sequence shown here is derived from an EMBL/GenBank/DDBJ whole genome shotgun (WGS) entry which is preliminary data.</text>
</comment>
<dbReference type="OrthoDB" id="10524782at2759"/>
<dbReference type="EMBL" id="LSYS01009367">
    <property type="protein sequence ID" value="OPJ67135.1"/>
    <property type="molecule type" value="Genomic_DNA"/>
</dbReference>
<sequence>MRSGITRKWRRKSRALHSNSDVCGRERGSETSAGPADLSSGKQQAFGLKKLRPSWLRKRLLLRKYVILELLSEKVVKGNIRAVAK</sequence>